<evidence type="ECO:0000256" key="1">
    <source>
        <dbReference type="ARBA" id="ARBA00004141"/>
    </source>
</evidence>
<comment type="caution">
    <text evidence="13">The sequence shown here is derived from an EMBL/GenBank/DDBJ whole genome shotgun (WGS) entry which is preliminary data.</text>
</comment>
<keyword evidence="6 11" id="KW-1133">Transmembrane helix</keyword>
<feature type="transmembrane region" description="Helical" evidence="11">
    <location>
        <begin position="230"/>
        <end position="256"/>
    </location>
</feature>
<dbReference type="GO" id="GO:0015297">
    <property type="term" value="F:antiporter activity"/>
    <property type="evidence" value="ECO:0007669"/>
    <property type="project" value="UniProtKB-KW"/>
</dbReference>
<feature type="transmembrane region" description="Helical" evidence="11">
    <location>
        <begin position="32"/>
        <end position="50"/>
    </location>
</feature>
<feature type="transmembrane region" description="Helical" evidence="11">
    <location>
        <begin position="122"/>
        <end position="140"/>
    </location>
</feature>
<dbReference type="Pfam" id="PF00999">
    <property type="entry name" value="Na_H_Exchanger"/>
    <property type="match status" value="1"/>
</dbReference>
<evidence type="ECO:0000256" key="11">
    <source>
        <dbReference type="SAM" id="Phobius"/>
    </source>
</evidence>
<dbReference type="OrthoDB" id="9793589at2"/>
<keyword evidence="3" id="KW-0813">Transport</keyword>
<keyword evidence="10" id="KW-0739">Sodium transport</keyword>
<protein>
    <submittedName>
        <fullName evidence="13">Na(+)/H(+)-K(+) antiporter GerN</fullName>
    </submittedName>
</protein>
<feature type="transmembrane region" description="Helical" evidence="11">
    <location>
        <begin position="152"/>
        <end position="172"/>
    </location>
</feature>
<organism evidence="13 14">
    <name type="scientific">Andreesenia angusta</name>
    <dbReference type="NCBI Taxonomy" id="39480"/>
    <lineage>
        <taxon>Bacteria</taxon>
        <taxon>Bacillati</taxon>
        <taxon>Bacillota</taxon>
        <taxon>Tissierellia</taxon>
        <taxon>Tissierellales</taxon>
        <taxon>Gottschalkiaceae</taxon>
        <taxon>Andreesenia</taxon>
    </lineage>
</organism>
<keyword evidence="8" id="KW-0406">Ion transport</keyword>
<comment type="similarity">
    <text evidence="2">Belongs to the monovalent cation:proton antiporter 2 (CPA2) transporter (TC 2.A.37) family.</text>
</comment>
<feature type="domain" description="Cation/H+ exchanger transmembrane" evidence="12">
    <location>
        <begin position="20"/>
        <end position="385"/>
    </location>
</feature>
<dbReference type="GO" id="GO:0016020">
    <property type="term" value="C:membrane"/>
    <property type="evidence" value="ECO:0007669"/>
    <property type="project" value="UniProtKB-SubCell"/>
</dbReference>
<sequence>MNSSRFLLDLSFILISTKALGLLSRKVHMPQVVGALIAGLILGPSVLDAVMDTDFIKQTAELGVILILFAAGLKVDLYKIKSSGKTALLVAMLGVLFPMVMGFIVSYVFMLGLDSASIMRNIFIGTILTATSVSISVETLKEMGKLKSEVGTAIVTAALIDDVISIVLLAAISGFASGSSSSGLWSLMAGVLVKIVAFFVFSGIVGLAFHKVFQTYSDGLSKKRRFPIIALSFCFMMAFISEHFFGIADITGAFIAGVVFFNTDQSEYIYERVDELSYLYLTPVFFASIGISSNLKSIDSKMIYFGLMLLLIAIVSKVIGCGLGAKISGFSNSDSLKVGVGMSARSEVALIVANSGVMLGAISSDIFPVIILLVIASSIITPVLLKLSYNSKD</sequence>
<dbReference type="RefSeq" id="WP_071060748.1">
    <property type="nucleotide sequence ID" value="NZ_MKIE01000001.1"/>
</dbReference>
<dbReference type="Gene3D" id="1.20.1530.20">
    <property type="match status" value="1"/>
</dbReference>
<feature type="transmembrane region" description="Helical" evidence="11">
    <location>
        <begin position="56"/>
        <end position="75"/>
    </location>
</feature>
<evidence type="ECO:0000256" key="8">
    <source>
        <dbReference type="ARBA" id="ARBA00023065"/>
    </source>
</evidence>
<evidence type="ECO:0000256" key="9">
    <source>
        <dbReference type="ARBA" id="ARBA00023136"/>
    </source>
</evidence>
<dbReference type="InterPro" id="IPR038770">
    <property type="entry name" value="Na+/solute_symporter_sf"/>
</dbReference>
<evidence type="ECO:0000256" key="7">
    <source>
        <dbReference type="ARBA" id="ARBA00023053"/>
    </source>
</evidence>
<dbReference type="PANTHER" id="PTHR43562">
    <property type="entry name" value="NAPA-TYPE SODIUM/HYDROGEN ANTIPORTER"/>
    <property type="match status" value="1"/>
</dbReference>
<keyword evidence="5 11" id="KW-0812">Transmembrane</keyword>
<keyword evidence="7" id="KW-0915">Sodium</keyword>
<evidence type="ECO:0000259" key="12">
    <source>
        <dbReference type="Pfam" id="PF00999"/>
    </source>
</evidence>
<evidence type="ECO:0000313" key="13">
    <source>
        <dbReference type="EMBL" id="OHW63341.1"/>
    </source>
</evidence>
<feature type="transmembrane region" description="Helical" evidence="11">
    <location>
        <begin position="87"/>
        <end position="110"/>
    </location>
</feature>
<proteinExistence type="inferred from homology"/>
<feature type="transmembrane region" description="Helical" evidence="11">
    <location>
        <begin position="366"/>
        <end position="385"/>
    </location>
</feature>
<accession>A0A1S1V9P5</accession>
<dbReference type="GO" id="GO:0006814">
    <property type="term" value="P:sodium ion transport"/>
    <property type="evidence" value="ECO:0007669"/>
    <property type="project" value="UniProtKB-KW"/>
</dbReference>
<feature type="transmembrane region" description="Helical" evidence="11">
    <location>
        <begin position="276"/>
        <end position="295"/>
    </location>
</feature>
<evidence type="ECO:0000256" key="6">
    <source>
        <dbReference type="ARBA" id="ARBA00022989"/>
    </source>
</evidence>
<gene>
    <name evidence="13" type="primary">gerN</name>
    <name evidence="13" type="ORF">EUAN_02050</name>
</gene>
<feature type="transmembrane region" description="Helical" evidence="11">
    <location>
        <begin position="184"/>
        <end position="209"/>
    </location>
</feature>
<dbReference type="GO" id="GO:1902600">
    <property type="term" value="P:proton transmembrane transport"/>
    <property type="evidence" value="ECO:0007669"/>
    <property type="project" value="InterPro"/>
</dbReference>
<feature type="transmembrane region" description="Helical" evidence="11">
    <location>
        <begin position="302"/>
        <end position="325"/>
    </location>
</feature>
<dbReference type="STRING" id="39480.EUAN_02050"/>
<keyword evidence="4" id="KW-0050">Antiport</keyword>
<dbReference type="InterPro" id="IPR006153">
    <property type="entry name" value="Cation/H_exchanger_TM"/>
</dbReference>
<comment type="subcellular location">
    <subcellularLocation>
        <location evidence="1">Membrane</location>
        <topology evidence="1">Multi-pass membrane protein</topology>
    </subcellularLocation>
</comment>
<evidence type="ECO:0000256" key="4">
    <source>
        <dbReference type="ARBA" id="ARBA00022449"/>
    </source>
</evidence>
<dbReference type="PANTHER" id="PTHR43562:SF3">
    <property type="entry name" value="SODIUM ION_PROTON EXCHANGER (EUROFUNG)"/>
    <property type="match status" value="1"/>
</dbReference>
<dbReference type="Proteomes" id="UP000180254">
    <property type="component" value="Unassembled WGS sequence"/>
</dbReference>
<evidence type="ECO:0000256" key="2">
    <source>
        <dbReference type="ARBA" id="ARBA00005551"/>
    </source>
</evidence>
<keyword evidence="14" id="KW-1185">Reference proteome</keyword>
<reference evidence="13 14" key="1">
    <citation type="submission" date="2016-09" db="EMBL/GenBank/DDBJ databases">
        <title>Genome sequence of Eubacterium angustum.</title>
        <authorList>
            <person name="Poehlein A."/>
            <person name="Daniel R."/>
        </authorList>
    </citation>
    <scope>NUCLEOTIDE SEQUENCE [LARGE SCALE GENOMIC DNA]</scope>
    <source>
        <strain evidence="13 14">DSM 1989</strain>
    </source>
</reference>
<name>A0A1S1V9P5_9FIRM</name>
<evidence type="ECO:0000256" key="10">
    <source>
        <dbReference type="ARBA" id="ARBA00023201"/>
    </source>
</evidence>
<dbReference type="EMBL" id="MKIE01000001">
    <property type="protein sequence ID" value="OHW63341.1"/>
    <property type="molecule type" value="Genomic_DNA"/>
</dbReference>
<evidence type="ECO:0000256" key="3">
    <source>
        <dbReference type="ARBA" id="ARBA00022448"/>
    </source>
</evidence>
<dbReference type="AlphaFoldDB" id="A0A1S1V9P5"/>
<evidence type="ECO:0000256" key="5">
    <source>
        <dbReference type="ARBA" id="ARBA00022692"/>
    </source>
</evidence>
<keyword evidence="9 11" id="KW-0472">Membrane</keyword>
<evidence type="ECO:0000313" key="14">
    <source>
        <dbReference type="Proteomes" id="UP000180254"/>
    </source>
</evidence>